<comment type="caution">
    <text evidence="5">The sequence shown here is derived from an EMBL/GenBank/DDBJ whole genome shotgun (WGS) entry which is preliminary data.</text>
</comment>
<keyword evidence="2" id="KW-0560">Oxidoreductase</keyword>
<organism evidence="5 6">
    <name type="scientific">Mycolicibacterium canariasense</name>
    <name type="common">Mycobacterium canariasense</name>
    <dbReference type="NCBI Taxonomy" id="228230"/>
    <lineage>
        <taxon>Bacteria</taxon>
        <taxon>Bacillati</taxon>
        <taxon>Actinomycetota</taxon>
        <taxon>Actinomycetes</taxon>
        <taxon>Mycobacteriales</taxon>
        <taxon>Mycobacteriaceae</taxon>
        <taxon>Mycolicibacterium</taxon>
    </lineage>
</organism>
<dbReference type="SUPFAM" id="SSF51735">
    <property type="entry name" value="NAD(P)-binding Rossmann-fold domains"/>
    <property type="match status" value="1"/>
</dbReference>
<dbReference type="Pfam" id="PF00106">
    <property type="entry name" value="adh_short"/>
    <property type="match status" value="1"/>
</dbReference>
<dbReference type="FunFam" id="3.40.50.720:FF:000047">
    <property type="entry name" value="NADP-dependent L-serine/L-allo-threonine dehydrogenase"/>
    <property type="match status" value="1"/>
</dbReference>
<dbReference type="GO" id="GO:0016616">
    <property type="term" value="F:oxidoreductase activity, acting on the CH-OH group of donors, NAD or NADP as acceptor"/>
    <property type="evidence" value="ECO:0007669"/>
    <property type="project" value="UniProtKB-ARBA"/>
</dbReference>
<dbReference type="AlphaFoldDB" id="A0A117IBE7"/>
<protein>
    <submittedName>
        <fullName evidence="5">Short-chain dehydrogenase/reductase SDR</fullName>
    </submittedName>
</protein>
<evidence type="ECO:0000256" key="1">
    <source>
        <dbReference type="ARBA" id="ARBA00006484"/>
    </source>
</evidence>
<dbReference type="EMBL" id="BCSY01000076">
    <property type="protein sequence ID" value="GAS97849.1"/>
    <property type="molecule type" value="Genomic_DNA"/>
</dbReference>
<evidence type="ECO:0000313" key="6">
    <source>
        <dbReference type="Proteomes" id="UP000069443"/>
    </source>
</evidence>
<dbReference type="InterPro" id="IPR057326">
    <property type="entry name" value="KR_dom"/>
</dbReference>
<dbReference type="OrthoDB" id="9775296at2"/>
<evidence type="ECO:0000256" key="2">
    <source>
        <dbReference type="ARBA" id="ARBA00023002"/>
    </source>
</evidence>
<reference evidence="6" key="1">
    <citation type="journal article" date="2016" name="Genome Announc.">
        <title>Draft Genome Sequences of Five Rapidly Growing Mycobacterium Species, M. thermoresistibile, M. fortuitum subsp. acetamidolyticum, M. canariasense, M. brisbanense, and M. novocastrense.</title>
        <authorList>
            <person name="Katahira K."/>
            <person name="Ogura Y."/>
            <person name="Gotoh Y."/>
            <person name="Hayashi T."/>
        </authorList>
    </citation>
    <scope>NUCLEOTIDE SEQUENCE [LARGE SCALE GENOMIC DNA]</scope>
    <source>
        <strain evidence="6">JCM15298</strain>
    </source>
</reference>
<keyword evidence="6" id="KW-1185">Reference proteome</keyword>
<dbReference type="PROSITE" id="PS00061">
    <property type="entry name" value="ADH_SHORT"/>
    <property type="match status" value="1"/>
</dbReference>
<proteinExistence type="inferred from homology"/>
<dbReference type="Proteomes" id="UP000069443">
    <property type="component" value="Unassembled WGS sequence"/>
</dbReference>
<dbReference type="PRINTS" id="PR00080">
    <property type="entry name" value="SDRFAMILY"/>
</dbReference>
<comment type="similarity">
    <text evidence="1 3">Belongs to the short-chain dehydrogenases/reductases (SDR) family.</text>
</comment>
<dbReference type="PANTHER" id="PTHR43115:SF4">
    <property type="entry name" value="DEHYDROGENASE_REDUCTASE SDR FAMILY MEMBER 11"/>
    <property type="match status" value="1"/>
</dbReference>
<dbReference type="InterPro" id="IPR020904">
    <property type="entry name" value="Sc_DH/Rdtase_CS"/>
</dbReference>
<evidence type="ECO:0000256" key="3">
    <source>
        <dbReference type="RuleBase" id="RU000363"/>
    </source>
</evidence>
<dbReference type="RefSeq" id="WP_062658669.1">
    <property type="nucleotide sequence ID" value="NZ_BCSY01000076.1"/>
</dbReference>
<dbReference type="SMART" id="SM00822">
    <property type="entry name" value="PKS_KR"/>
    <property type="match status" value="1"/>
</dbReference>
<evidence type="ECO:0000259" key="4">
    <source>
        <dbReference type="SMART" id="SM00822"/>
    </source>
</evidence>
<dbReference type="PRINTS" id="PR00081">
    <property type="entry name" value="GDHRDH"/>
</dbReference>
<dbReference type="InterPro" id="IPR002347">
    <property type="entry name" value="SDR_fam"/>
</dbReference>
<dbReference type="InterPro" id="IPR036291">
    <property type="entry name" value="NAD(P)-bd_dom_sf"/>
</dbReference>
<feature type="domain" description="Ketoreductase" evidence="4">
    <location>
        <begin position="6"/>
        <end position="179"/>
    </location>
</feature>
<gene>
    <name evidence="5" type="ORF">RMCC_4815</name>
</gene>
<accession>A0A117IBE7</accession>
<sequence length="244" mass="25962">MDESTKVVLITGASSGIGTATAERLARDGHRLFLGARRADRLEDLTHRITARDGHAAFQRLDVTDAADMQRFVDAAHRRYGRVDVIVNNAGVMPLSPLAARKTDEWDRMIDVNIRGVLHGISAVLPVMQAQGGGHVVNVASVGAREVVPTSAVYSATKFAVRAITEGLRQESAGYIRTTLISPGVTESELAESISDATAREAMRAYRAVALPASAIANAIAYAVAQPTDVDVNEVIVRPAAGRP</sequence>
<dbReference type="Gene3D" id="3.40.50.720">
    <property type="entry name" value="NAD(P)-binding Rossmann-like Domain"/>
    <property type="match status" value="1"/>
</dbReference>
<dbReference type="STRING" id="228230.RMCC_4815"/>
<dbReference type="PANTHER" id="PTHR43115">
    <property type="entry name" value="DEHYDROGENASE/REDUCTASE SDR FAMILY MEMBER 11"/>
    <property type="match status" value="1"/>
</dbReference>
<evidence type="ECO:0000313" key="5">
    <source>
        <dbReference type="EMBL" id="GAS97849.1"/>
    </source>
</evidence>
<name>A0A117IBE7_MYCCR</name>
<reference evidence="6" key="2">
    <citation type="submission" date="2016-02" db="EMBL/GenBank/DDBJ databases">
        <title>Draft genome sequence of five rapidly growing Mycobacterium species.</title>
        <authorList>
            <person name="Katahira K."/>
            <person name="Gotou Y."/>
            <person name="Iida K."/>
            <person name="Ogura Y."/>
            <person name="Hayashi T."/>
        </authorList>
    </citation>
    <scope>NUCLEOTIDE SEQUENCE [LARGE SCALE GENOMIC DNA]</scope>
    <source>
        <strain evidence="6">JCM15298</strain>
    </source>
</reference>